<proteinExistence type="predicted"/>
<name>A0A6G1ISH9_9PLEO</name>
<keyword evidence="2" id="KW-1185">Reference proteome</keyword>
<gene>
    <name evidence="1" type="ORF">K458DRAFT_82387</name>
</gene>
<reference evidence="1" key="1">
    <citation type="journal article" date="2020" name="Stud. Mycol.">
        <title>101 Dothideomycetes genomes: a test case for predicting lifestyles and emergence of pathogens.</title>
        <authorList>
            <person name="Haridas S."/>
            <person name="Albert R."/>
            <person name="Binder M."/>
            <person name="Bloem J."/>
            <person name="Labutti K."/>
            <person name="Salamov A."/>
            <person name="Andreopoulos B."/>
            <person name="Baker S."/>
            <person name="Barry K."/>
            <person name="Bills G."/>
            <person name="Bluhm B."/>
            <person name="Cannon C."/>
            <person name="Castanera R."/>
            <person name="Culley D."/>
            <person name="Daum C."/>
            <person name="Ezra D."/>
            <person name="Gonzalez J."/>
            <person name="Henrissat B."/>
            <person name="Kuo A."/>
            <person name="Liang C."/>
            <person name="Lipzen A."/>
            <person name="Lutzoni F."/>
            <person name="Magnuson J."/>
            <person name="Mondo S."/>
            <person name="Nolan M."/>
            <person name="Ohm R."/>
            <person name="Pangilinan J."/>
            <person name="Park H.-J."/>
            <person name="Ramirez L."/>
            <person name="Alfaro M."/>
            <person name="Sun H."/>
            <person name="Tritt A."/>
            <person name="Yoshinaga Y."/>
            <person name="Zwiers L.-H."/>
            <person name="Turgeon B."/>
            <person name="Goodwin S."/>
            <person name="Spatafora J."/>
            <person name="Crous P."/>
            <person name="Grigoriev I."/>
        </authorList>
    </citation>
    <scope>NUCLEOTIDE SEQUENCE</scope>
    <source>
        <strain evidence="1">CBS 122367</strain>
    </source>
</reference>
<protein>
    <submittedName>
        <fullName evidence="1">Uncharacterized protein</fullName>
    </submittedName>
</protein>
<accession>A0A6G1ISH9</accession>
<evidence type="ECO:0000313" key="2">
    <source>
        <dbReference type="Proteomes" id="UP000799291"/>
    </source>
</evidence>
<sequence>MKIDESSIKVRDVVATGTVRILSLSRWPARNRCISNCCRVGISVEPGRVAVVGSVIVQFYILILQPGYEHIARQKHVFRDLNHAPFVVHKDSRESAEPALLLLNARPDHRATCQPRRPGARARDDDIVGHFPCANQRCGNNSRQFRVPSDVFWTF</sequence>
<dbReference type="AlphaFoldDB" id="A0A6G1ISH9"/>
<dbReference type="EMBL" id="MU005592">
    <property type="protein sequence ID" value="KAF2681207.1"/>
    <property type="molecule type" value="Genomic_DNA"/>
</dbReference>
<organism evidence="1 2">
    <name type="scientific">Lentithecium fluviatile CBS 122367</name>
    <dbReference type="NCBI Taxonomy" id="1168545"/>
    <lineage>
        <taxon>Eukaryota</taxon>
        <taxon>Fungi</taxon>
        <taxon>Dikarya</taxon>
        <taxon>Ascomycota</taxon>
        <taxon>Pezizomycotina</taxon>
        <taxon>Dothideomycetes</taxon>
        <taxon>Pleosporomycetidae</taxon>
        <taxon>Pleosporales</taxon>
        <taxon>Massarineae</taxon>
        <taxon>Lentitheciaceae</taxon>
        <taxon>Lentithecium</taxon>
    </lineage>
</organism>
<evidence type="ECO:0000313" key="1">
    <source>
        <dbReference type="EMBL" id="KAF2681207.1"/>
    </source>
</evidence>
<dbReference type="Proteomes" id="UP000799291">
    <property type="component" value="Unassembled WGS sequence"/>
</dbReference>